<protein>
    <recommendedName>
        <fullName evidence="14">PIPK domain-containing protein</fullName>
    </recommendedName>
</protein>
<keyword evidence="10" id="KW-0137">Centromere</keyword>
<dbReference type="GO" id="GO:0016020">
    <property type="term" value="C:membrane"/>
    <property type="evidence" value="ECO:0007669"/>
    <property type="project" value="UniProtKB-ARBA"/>
</dbReference>
<dbReference type="InterPro" id="IPR002498">
    <property type="entry name" value="PInositol-4-P-4/5-kinase_core"/>
</dbReference>
<keyword evidence="3" id="KW-0158">Chromosome</keyword>
<comment type="subcellular location">
    <subcellularLocation>
        <location evidence="1">Chromosome</location>
        <location evidence="1">Centromere</location>
    </subcellularLocation>
</comment>
<dbReference type="PROSITE" id="PS51455">
    <property type="entry name" value="PIPK"/>
    <property type="match status" value="1"/>
</dbReference>
<evidence type="ECO:0000313" key="16">
    <source>
        <dbReference type="Proteomes" id="UP000593564"/>
    </source>
</evidence>
<keyword evidence="6" id="KW-0498">Mitosis</keyword>
<dbReference type="Gene3D" id="2.20.110.10">
    <property type="entry name" value="Histone H3 K4-specific methyltransferase SET7/9 N-terminal domain"/>
    <property type="match status" value="2"/>
</dbReference>
<evidence type="ECO:0000256" key="8">
    <source>
        <dbReference type="ARBA" id="ARBA00023054"/>
    </source>
</evidence>
<feature type="compositionally biased region" description="Low complexity" evidence="13">
    <location>
        <begin position="749"/>
        <end position="760"/>
    </location>
</feature>
<keyword evidence="16" id="KW-1185">Reference proteome</keyword>
<dbReference type="SMART" id="SM00330">
    <property type="entry name" value="PIPKc"/>
    <property type="match status" value="1"/>
</dbReference>
<dbReference type="GO" id="GO:0046488">
    <property type="term" value="P:phosphatidylinositol metabolic process"/>
    <property type="evidence" value="ECO:0007669"/>
    <property type="project" value="UniProtKB-UniRule"/>
</dbReference>
<keyword evidence="11" id="KW-0067">ATP-binding</keyword>
<evidence type="ECO:0000256" key="5">
    <source>
        <dbReference type="ARBA" id="ARBA00022737"/>
    </source>
</evidence>
<dbReference type="Gene3D" id="1.10.418.30">
    <property type="entry name" value="Ncd80 complex, Ncd80 subunit"/>
    <property type="match status" value="2"/>
</dbReference>
<organism evidence="15 16">
    <name type="scientific">Camellia sinensis</name>
    <name type="common">Tea plant</name>
    <name type="synonym">Thea sinensis</name>
    <dbReference type="NCBI Taxonomy" id="4442"/>
    <lineage>
        <taxon>Eukaryota</taxon>
        <taxon>Viridiplantae</taxon>
        <taxon>Streptophyta</taxon>
        <taxon>Embryophyta</taxon>
        <taxon>Tracheophyta</taxon>
        <taxon>Spermatophyta</taxon>
        <taxon>Magnoliopsida</taxon>
        <taxon>eudicotyledons</taxon>
        <taxon>Gunneridae</taxon>
        <taxon>Pentapetalae</taxon>
        <taxon>asterids</taxon>
        <taxon>Ericales</taxon>
        <taxon>Theaceae</taxon>
        <taxon>Camellia</taxon>
    </lineage>
</organism>
<dbReference type="Gene3D" id="3.30.800.10">
    <property type="entry name" value="Phosphatidylinositol Phosphate Kinase II Beta"/>
    <property type="match status" value="1"/>
</dbReference>
<dbReference type="InterPro" id="IPR027484">
    <property type="entry name" value="PInositol-4-P-5-kinase_N"/>
</dbReference>
<dbReference type="SUPFAM" id="SSF82185">
    <property type="entry name" value="Histone H3 K4-specific methyltransferase SET7/9 N-terminal domain"/>
    <property type="match status" value="1"/>
</dbReference>
<dbReference type="GO" id="GO:0000775">
    <property type="term" value="C:chromosome, centromeric region"/>
    <property type="evidence" value="ECO:0007669"/>
    <property type="project" value="UniProtKB-SubCell"/>
</dbReference>
<feature type="compositionally biased region" description="Basic and acidic residues" evidence="13">
    <location>
        <begin position="1205"/>
        <end position="1214"/>
    </location>
</feature>
<feature type="region of interest" description="Disordered" evidence="13">
    <location>
        <begin position="1"/>
        <end position="48"/>
    </location>
</feature>
<evidence type="ECO:0000256" key="11">
    <source>
        <dbReference type="PROSITE-ProRule" id="PRU00781"/>
    </source>
</evidence>
<evidence type="ECO:0000256" key="9">
    <source>
        <dbReference type="ARBA" id="ARBA00023306"/>
    </source>
</evidence>
<dbReference type="Pfam" id="PF01504">
    <property type="entry name" value="PIP5K"/>
    <property type="match status" value="1"/>
</dbReference>
<evidence type="ECO:0000313" key="15">
    <source>
        <dbReference type="EMBL" id="KAF5936867.1"/>
    </source>
</evidence>
<evidence type="ECO:0000256" key="7">
    <source>
        <dbReference type="ARBA" id="ARBA00022777"/>
    </source>
</evidence>
<accession>A0A7J7G8B9</accession>
<evidence type="ECO:0000256" key="12">
    <source>
        <dbReference type="SAM" id="Coils"/>
    </source>
</evidence>
<keyword evidence="8 12" id="KW-0175">Coiled coil</keyword>
<evidence type="ECO:0000259" key="14">
    <source>
        <dbReference type="PROSITE" id="PS51455"/>
    </source>
</evidence>
<feature type="region of interest" description="Disordered" evidence="13">
    <location>
        <begin position="1181"/>
        <end position="1240"/>
    </location>
</feature>
<dbReference type="SUPFAM" id="SSF56104">
    <property type="entry name" value="SAICAR synthase-like"/>
    <property type="match status" value="1"/>
</dbReference>
<evidence type="ECO:0000256" key="1">
    <source>
        <dbReference type="ARBA" id="ARBA00004584"/>
    </source>
</evidence>
<evidence type="ECO:0000256" key="6">
    <source>
        <dbReference type="ARBA" id="ARBA00022776"/>
    </source>
</evidence>
<dbReference type="GO" id="GO:0052742">
    <property type="term" value="F:phosphatidylinositol kinase activity"/>
    <property type="evidence" value="ECO:0007669"/>
    <property type="project" value="InterPro"/>
</dbReference>
<evidence type="ECO:0000256" key="13">
    <source>
        <dbReference type="SAM" id="MobiDB-lite"/>
    </source>
</evidence>
<comment type="similarity">
    <text evidence="2">Belongs to the NDC80/HEC1 family.</text>
</comment>
<evidence type="ECO:0000256" key="2">
    <source>
        <dbReference type="ARBA" id="ARBA00007050"/>
    </source>
</evidence>
<keyword evidence="5" id="KW-0677">Repeat</keyword>
<dbReference type="InterPro" id="IPR027483">
    <property type="entry name" value="PInositol-4-P-4/5-kinase_C_sf"/>
</dbReference>
<dbReference type="Proteomes" id="UP000593564">
    <property type="component" value="Unassembled WGS sequence"/>
</dbReference>
<evidence type="ECO:0000256" key="4">
    <source>
        <dbReference type="ARBA" id="ARBA00022618"/>
    </source>
</evidence>
<keyword evidence="11" id="KW-0547">Nucleotide-binding</keyword>
<feature type="domain" description="PIPK" evidence="14">
    <location>
        <begin position="828"/>
        <end position="1204"/>
    </location>
</feature>
<dbReference type="InterPro" id="IPR055307">
    <property type="entry name" value="NDC80_plants"/>
</dbReference>
<dbReference type="SMART" id="SM00698">
    <property type="entry name" value="MORN"/>
    <property type="match status" value="6"/>
</dbReference>
<feature type="coiled-coil region" evidence="12">
    <location>
        <begin position="1461"/>
        <end position="1540"/>
    </location>
</feature>
<keyword evidence="11" id="KW-0808">Transferase</keyword>
<reference evidence="15 16" key="2">
    <citation type="submission" date="2020-07" db="EMBL/GenBank/DDBJ databases">
        <title>Genome assembly of wild tea tree DASZ reveals pedigree and selection history of tea varieties.</title>
        <authorList>
            <person name="Zhang W."/>
        </authorList>
    </citation>
    <scope>NUCLEOTIDE SEQUENCE [LARGE SCALE GENOMIC DNA]</scope>
    <source>
        <strain evidence="16">cv. G240</strain>
        <tissue evidence="15">Leaf</tissue>
    </source>
</reference>
<feature type="compositionally biased region" description="Polar residues" evidence="13">
    <location>
        <begin position="37"/>
        <end position="48"/>
    </location>
</feature>
<gene>
    <name evidence="15" type="ORF">HYC85_024373</name>
</gene>
<feature type="coiled-coil region" evidence="12">
    <location>
        <begin position="267"/>
        <end position="332"/>
    </location>
</feature>
<feature type="coiled-coil region" evidence="12">
    <location>
        <begin position="194"/>
        <end position="228"/>
    </location>
</feature>
<keyword evidence="7 11" id="KW-0418">Kinase</keyword>
<dbReference type="PANTHER" id="PTHR46681:SF1">
    <property type="entry name" value="KINETOCHORE PROTEIN NDC80 HOMOLOG"/>
    <property type="match status" value="1"/>
</dbReference>
<dbReference type="GO" id="GO:0051301">
    <property type="term" value="P:cell division"/>
    <property type="evidence" value="ECO:0007669"/>
    <property type="project" value="UniProtKB-KW"/>
</dbReference>
<keyword evidence="9" id="KW-0131">Cell cycle</keyword>
<feature type="coiled-coil region" evidence="12">
    <location>
        <begin position="426"/>
        <end position="460"/>
    </location>
</feature>
<sequence length="1771" mass="201267">MRAAGTGRRRLKDSFAPDRKPPPPPTPTAADPWQFHSGATTTSRDSDASFCSSINRSASVPITDRSDQLSALRTINSYLSSHSPQISLKPPLPSAKDITETLKFVISRLEFPSNKLEEDLYVVLKHLNCPIKLNKSALRAPGTPHSWPNLLAVIHWLVQVAMYNDHLNDSSQVRSLFEDNSDDDSMEMLDREFMEKLQYERESVEESLKLVEANVRELEAKLKSVRTEPSAKELLEKEKSVLVEDVKKFHSMIEQLNGHITTVAKVLEEKEKELEAKVGENKKICEENEELKKRVDLQGINARDAERMKRELQVVERDIGEAEVARNTWEEKCWDLDATIGHKFKELEALSIECNQAIKRLKLGNGFQYVLNGKGSTPAAVLGIDYKSTIKPALTSFADEIKKSSMAKLEELISLQQQSVETAAKIEQKKNRITALQSRIDEVEAQLNLLKKETQDYTSRCVAEAKKILGDVEADTHKLDIVEREAAVFSEGSEQKLQEAIIQDEEETQMCAQELFQLVDSVSKYKEYMASKILEMKSALSETVESVSDMYKGSLRAQFSDKVFLNGDVYVATFDGDFSGGYLHGFGTFTSTDGSVYRGYWRMNIQHGLGRKEYCNSDIYDGSWKERIHEGRGRYVWSNGNTYIGNWKAGKMCGRGVMKWVSGDLFDGFWLNGFRHGSGCYRFADGSYYFGTWTKGLKDGQGTYYPAGSNDPSLKRKGLLFRSPFLNSEECRVPSPRIKRSLSEKIINSFSKGSSRSQRSTPLDEGRSLCDSTSKVSSCNTSCMEYTQGVLIKERIRKTTGLSYKSKQRNKFHAKKVKKRSCIDIFEGHRSYHLMLNLQLGIRYTVGKITPVPEREVRASDFGKQARIRMYFPRKGSQFTPAHSSIDFYLKDYCPMVFRNLREMFKLDAAEYMMSIYGDDGLREISSPGKSGSIFYVSHDDRFCIKTLRRSELKVRFVVMGNMFYTELRIHRRFDLKGSKQGRFTKPDEIDDSTTLKDLDLSYEFHMDKLLRESPFEQLKLDCMFLESQQIIDYSLLLGVHFRAPEQLHALLESPDTLLHKHDSLPQIDGEISQGEILIPPKGLLLVTHEPSFVSFAPGPHIRGNTLRAFSVGDKEVDLLLPGNARLRAIRKLQQEETDSAEVELFEVYDVVLYLGIIDILQEYNLKKKIEHAYKSLQYDPESISRTPSQSPKMRAAGTGRRRLKDSFAPDRKPPPPPTPTAADPWQFHGGATTTSRDSDASFCSSINRSASVPITDRSYQLSALRTINSYLSSHSSQISLKPPLPSAKDITETLKFVISRLEFPSNKLEEDLYVVLKHLNCPIKLNKSALRAPGTPHSWPNLLAVIHWLVQVAMYNDHLNDSSQVRSIFEDNSMFIYTMNSYLHFIRGDDDSMEMLDREFMEKLQYERESVEESLKLVEANVRELEAKLESLRTEPSAKELLEKEKCVLEEDVKKFHSMIEQLNGHITTVEKVLEEKEKELEAKVGENKKICEENEELKKRVDLQGINARDAERMKRELQAVERDIGEAEVARNTWEEKCWDLDATIGHKFKELEALSIECNQAIKRLKLGNGFQYVLNGKGSTPAEVLGIDYKSTVKPALTSFADDIKKSSMAKLEELISLQQQSVETAAKIEQKKNRITALQSRIDEVEAQLNLLKKETQDYTSRCVAEAKKILGDVEADTHKLDIVEREAAVFSEGSEQKLQEAIIQDEEETQMCAQELFQLVDSVSKYKEYMASKILEMKSALSETVESVSDMYKGSLKAQFDTIG</sequence>
<dbReference type="InterPro" id="IPR055260">
    <property type="entry name" value="Ndc80_CH"/>
</dbReference>
<dbReference type="EMBL" id="JACBKZ010000012">
    <property type="protein sequence ID" value="KAF5936867.1"/>
    <property type="molecule type" value="Genomic_DNA"/>
</dbReference>
<dbReference type="InterPro" id="IPR003409">
    <property type="entry name" value="MORN"/>
</dbReference>
<evidence type="ECO:0000256" key="10">
    <source>
        <dbReference type="ARBA" id="ARBA00023328"/>
    </source>
</evidence>
<reference evidence="16" key="1">
    <citation type="journal article" date="2020" name="Nat. Commun.">
        <title>Genome assembly of wild tea tree DASZ reveals pedigree and selection history of tea varieties.</title>
        <authorList>
            <person name="Zhang W."/>
            <person name="Zhang Y."/>
            <person name="Qiu H."/>
            <person name="Guo Y."/>
            <person name="Wan H."/>
            <person name="Zhang X."/>
            <person name="Scossa F."/>
            <person name="Alseekh S."/>
            <person name="Zhang Q."/>
            <person name="Wang P."/>
            <person name="Xu L."/>
            <person name="Schmidt M.H."/>
            <person name="Jia X."/>
            <person name="Li D."/>
            <person name="Zhu A."/>
            <person name="Guo F."/>
            <person name="Chen W."/>
            <person name="Ni D."/>
            <person name="Usadel B."/>
            <person name="Fernie A.R."/>
            <person name="Wen W."/>
        </authorList>
    </citation>
    <scope>NUCLEOTIDE SEQUENCE [LARGE SCALE GENOMIC DNA]</scope>
    <source>
        <strain evidence="16">cv. G240</strain>
    </source>
</reference>
<feature type="compositionally biased region" description="Basic and acidic residues" evidence="13">
    <location>
        <begin position="12"/>
        <end position="21"/>
    </location>
</feature>
<proteinExistence type="inferred from homology"/>
<dbReference type="PANTHER" id="PTHR46681">
    <property type="entry name" value="KINETOCHORE PROTEIN NDC80 HOMOLOG"/>
    <property type="match status" value="1"/>
</dbReference>
<feature type="region of interest" description="Disordered" evidence="13">
    <location>
        <begin position="749"/>
        <end position="775"/>
    </location>
</feature>
<comment type="caution">
    <text evidence="15">The sequence shown here is derived from an EMBL/GenBank/DDBJ whole genome shotgun (WGS) entry which is preliminary data.</text>
</comment>
<dbReference type="Pfam" id="PF03801">
    <property type="entry name" value="Ndc80_HEC"/>
    <property type="match status" value="2"/>
</dbReference>
<keyword evidence="4" id="KW-0132">Cell division</keyword>
<feature type="coiled-coil region" evidence="12">
    <location>
        <begin position="1634"/>
        <end position="1668"/>
    </location>
</feature>
<dbReference type="Gene3D" id="3.30.810.10">
    <property type="entry name" value="2-Layer Sandwich"/>
    <property type="match status" value="1"/>
</dbReference>
<dbReference type="Pfam" id="PF02493">
    <property type="entry name" value="MORN"/>
    <property type="match status" value="6"/>
</dbReference>
<dbReference type="InterPro" id="IPR038273">
    <property type="entry name" value="Ndc80_sf"/>
</dbReference>
<dbReference type="GO" id="GO:0005524">
    <property type="term" value="F:ATP binding"/>
    <property type="evidence" value="ECO:0007669"/>
    <property type="project" value="UniProtKB-UniRule"/>
</dbReference>
<evidence type="ECO:0000256" key="3">
    <source>
        <dbReference type="ARBA" id="ARBA00022454"/>
    </source>
</evidence>
<feature type="coiled-coil region" evidence="12">
    <location>
        <begin position="1402"/>
        <end position="1436"/>
    </location>
</feature>
<name>A0A7J7G8B9_CAMSI</name>